<organism evidence="3 4">
    <name type="scientific">Natronocella acetinitrilica</name>
    <dbReference type="NCBI Taxonomy" id="414046"/>
    <lineage>
        <taxon>Bacteria</taxon>
        <taxon>Pseudomonadati</taxon>
        <taxon>Pseudomonadota</taxon>
        <taxon>Gammaproteobacteria</taxon>
        <taxon>Chromatiales</taxon>
        <taxon>Ectothiorhodospiraceae</taxon>
        <taxon>Natronocella</taxon>
    </lineage>
</organism>
<dbReference type="Pfam" id="PF09361">
    <property type="entry name" value="Phasin_2"/>
    <property type="match status" value="1"/>
</dbReference>
<comment type="caution">
    <text evidence="3">The sequence shown here is derived from an EMBL/GenBank/DDBJ whole genome shotgun (WGS) entry which is preliminary data.</text>
</comment>
<evidence type="ECO:0000313" key="3">
    <source>
        <dbReference type="EMBL" id="MCP1675704.1"/>
    </source>
</evidence>
<accession>A0AAE3G620</accession>
<feature type="domain" description="Phasin" evidence="2">
    <location>
        <begin position="20"/>
        <end position="108"/>
    </location>
</feature>
<dbReference type="RefSeq" id="WP_253479389.1">
    <property type="nucleotide sequence ID" value="NZ_JALJXV010000007.1"/>
</dbReference>
<gene>
    <name evidence="3" type="ORF">J2T57_002859</name>
</gene>
<reference evidence="3" key="1">
    <citation type="submission" date="2022-03" db="EMBL/GenBank/DDBJ databases">
        <title>Genomic Encyclopedia of Type Strains, Phase III (KMG-III): the genomes of soil and plant-associated and newly described type strains.</title>
        <authorList>
            <person name="Whitman W."/>
        </authorList>
    </citation>
    <scope>NUCLEOTIDE SEQUENCE</scope>
    <source>
        <strain evidence="3">ANL 6-2</strain>
    </source>
</reference>
<sequence length="143" mass="15895">MSKKAVNDMQRQIENTVAGPARTFATLMLDHIEKLTSLQFESARTYADTGLRQARAALEVKDPSDLQSYVEKQQKVANELSERFKEDVEKVMSLNQAFASKAQKVAQESSKEASQAMEEEARKAAQAVEKESKKQTQAAAKGK</sequence>
<protein>
    <submittedName>
        <fullName evidence="3">Phasin family protein</fullName>
    </submittedName>
</protein>
<feature type="region of interest" description="Disordered" evidence="1">
    <location>
        <begin position="109"/>
        <end position="143"/>
    </location>
</feature>
<dbReference type="AlphaFoldDB" id="A0AAE3G620"/>
<evidence type="ECO:0000313" key="4">
    <source>
        <dbReference type="Proteomes" id="UP001205843"/>
    </source>
</evidence>
<proteinExistence type="predicted"/>
<dbReference type="Proteomes" id="UP001205843">
    <property type="component" value="Unassembled WGS sequence"/>
</dbReference>
<dbReference type="EMBL" id="JALJXV010000007">
    <property type="protein sequence ID" value="MCP1675704.1"/>
    <property type="molecule type" value="Genomic_DNA"/>
</dbReference>
<evidence type="ECO:0000256" key="1">
    <source>
        <dbReference type="SAM" id="MobiDB-lite"/>
    </source>
</evidence>
<name>A0AAE3G620_9GAMM</name>
<keyword evidence="4" id="KW-1185">Reference proteome</keyword>
<feature type="compositionally biased region" description="Basic and acidic residues" evidence="1">
    <location>
        <begin position="119"/>
        <end position="134"/>
    </location>
</feature>
<dbReference type="InterPro" id="IPR018968">
    <property type="entry name" value="Phasin"/>
</dbReference>
<evidence type="ECO:0000259" key="2">
    <source>
        <dbReference type="Pfam" id="PF09361"/>
    </source>
</evidence>